<keyword evidence="5" id="KW-0804">Transcription</keyword>
<keyword evidence="6" id="KW-0539">Nucleus</keyword>
<sequence>TTSDNSASKLSTHTPFIRTTTSLLLPLAPQAYPYPIAGLCAEHLSPLLLTYYPPLEGILLSYTNPRLSSTSSSSNTDSSAPVLAVTRDEYATPFLWLTADFDILRPTAGTYLSGTVRVQNPSWLGLVCWNYFNAGIPRRRLPADWQW</sequence>
<dbReference type="GO" id="GO:0005736">
    <property type="term" value="C:RNA polymerase I complex"/>
    <property type="evidence" value="ECO:0007669"/>
    <property type="project" value="UniProtKB-ARBA"/>
</dbReference>
<comment type="similarity">
    <text evidence="2">Belongs to the eukaryotic RPA43 RNA polymerase subunit family.</text>
</comment>
<dbReference type="GO" id="GO:0006362">
    <property type="term" value="P:transcription elongation by RNA polymerase I"/>
    <property type="evidence" value="ECO:0007669"/>
    <property type="project" value="UniProtKB-ARBA"/>
</dbReference>
<evidence type="ECO:0000256" key="4">
    <source>
        <dbReference type="ARBA" id="ARBA00022553"/>
    </source>
</evidence>
<comment type="caution">
    <text evidence="9">The sequence shown here is derived from an EMBL/GenBank/DDBJ whole genome shotgun (WGS) entry which is preliminary data.</text>
</comment>
<evidence type="ECO:0000313" key="10">
    <source>
        <dbReference type="Proteomes" id="UP000799439"/>
    </source>
</evidence>
<evidence type="ECO:0000313" key="9">
    <source>
        <dbReference type="EMBL" id="KAF2148346.1"/>
    </source>
</evidence>
<dbReference type="GO" id="GO:0006361">
    <property type="term" value="P:transcription initiation at RNA polymerase I promoter"/>
    <property type="evidence" value="ECO:0007669"/>
    <property type="project" value="UniProtKB-ARBA"/>
</dbReference>
<dbReference type="InterPro" id="IPR041178">
    <property type="entry name" value="RPA43_OB"/>
</dbReference>
<evidence type="ECO:0000256" key="6">
    <source>
        <dbReference type="ARBA" id="ARBA00023242"/>
    </source>
</evidence>
<evidence type="ECO:0000256" key="2">
    <source>
        <dbReference type="ARBA" id="ARBA00005930"/>
    </source>
</evidence>
<name>A0A9P4MHY6_9PEZI</name>
<evidence type="ECO:0000259" key="8">
    <source>
        <dbReference type="Pfam" id="PF17875"/>
    </source>
</evidence>
<accession>A0A9P4MHY6</accession>
<dbReference type="OrthoDB" id="10250504at2759"/>
<dbReference type="InterPro" id="IPR036898">
    <property type="entry name" value="RNA_pol_Rpb7-like_N_sf"/>
</dbReference>
<gene>
    <name evidence="9" type="ORF">K461DRAFT_212909</name>
</gene>
<dbReference type="FunFam" id="3.30.1490.120:FF:000004">
    <property type="entry name" value="RNA polymerase I subunit Rpa43"/>
    <property type="match status" value="1"/>
</dbReference>
<protein>
    <recommendedName>
        <fullName evidence="7">DNA-directed RNA polymerase I subunit RPA43</fullName>
    </recommendedName>
</protein>
<dbReference type="AlphaFoldDB" id="A0A9P4MHY6"/>
<reference evidence="9" key="1">
    <citation type="journal article" date="2020" name="Stud. Mycol.">
        <title>101 Dothideomycetes genomes: a test case for predicting lifestyles and emergence of pathogens.</title>
        <authorList>
            <person name="Haridas S."/>
            <person name="Albert R."/>
            <person name="Binder M."/>
            <person name="Bloem J."/>
            <person name="Labutti K."/>
            <person name="Salamov A."/>
            <person name="Andreopoulos B."/>
            <person name="Baker S."/>
            <person name="Barry K."/>
            <person name="Bills G."/>
            <person name="Bluhm B."/>
            <person name="Cannon C."/>
            <person name="Castanera R."/>
            <person name="Culley D."/>
            <person name="Daum C."/>
            <person name="Ezra D."/>
            <person name="Gonzalez J."/>
            <person name="Henrissat B."/>
            <person name="Kuo A."/>
            <person name="Liang C."/>
            <person name="Lipzen A."/>
            <person name="Lutzoni F."/>
            <person name="Magnuson J."/>
            <person name="Mondo S."/>
            <person name="Nolan M."/>
            <person name="Ohm R."/>
            <person name="Pangilinan J."/>
            <person name="Park H.-J."/>
            <person name="Ramirez L."/>
            <person name="Alfaro M."/>
            <person name="Sun H."/>
            <person name="Tritt A."/>
            <person name="Yoshinaga Y."/>
            <person name="Zwiers L.-H."/>
            <person name="Turgeon B."/>
            <person name="Goodwin S."/>
            <person name="Spatafora J."/>
            <person name="Crous P."/>
            <person name="Grigoriev I."/>
        </authorList>
    </citation>
    <scope>NUCLEOTIDE SEQUENCE</scope>
    <source>
        <strain evidence="9">CBS 260.36</strain>
    </source>
</reference>
<feature type="non-terminal residue" evidence="9">
    <location>
        <position position="147"/>
    </location>
</feature>
<dbReference type="Proteomes" id="UP000799439">
    <property type="component" value="Unassembled WGS sequence"/>
</dbReference>
<comment type="subcellular location">
    <subcellularLocation>
        <location evidence="1">Nucleus</location>
        <location evidence="1">Nucleolus</location>
    </subcellularLocation>
</comment>
<dbReference type="Gene3D" id="3.30.1490.120">
    <property type="entry name" value="RNA polymerase Rpb7-like, N-terminal domain"/>
    <property type="match status" value="1"/>
</dbReference>
<keyword evidence="10" id="KW-1185">Reference proteome</keyword>
<dbReference type="Gene3D" id="2.40.50.1060">
    <property type="match status" value="1"/>
</dbReference>
<organism evidence="9 10">
    <name type="scientific">Myriangium duriaei CBS 260.36</name>
    <dbReference type="NCBI Taxonomy" id="1168546"/>
    <lineage>
        <taxon>Eukaryota</taxon>
        <taxon>Fungi</taxon>
        <taxon>Dikarya</taxon>
        <taxon>Ascomycota</taxon>
        <taxon>Pezizomycotina</taxon>
        <taxon>Dothideomycetes</taxon>
        <taxon>Dothideomycetidae</taxon>
        <taxon>Myriangiales</taxon>
        <taxon>Myriangiaceae</taxon>
        <taxon>Myriangium</taxon>
    </lineage>
</organism>
<evidence type="ECO:0000256" key="5">
    <source>
        <dbReference type="ARBA" id="ARBA00023163"/>
    </source>
</evidence>
<feature type="non-terminal residue" evidence="9">
    <location>
        <position position="1"/>
    </location>
</feature>
<keyword evidence="3" id="KW-0240">DNA-directed RNA polymerase</keyword>
<dbReference type="Pfam" id="PF17875">
    <property type="entry name" value="RPA43_OB"/>
    <property type="match status" value="1"/>
</dbReference>
<feature type="domain" description="RPA43 OB" evidence="8">
    <location>
        <begin position="106"/>
        <end position="147"/>
    </location>
</feature>
<proteinExistence type="inferred from homology"/>
<dbReference type="EMBL" id="ML996093">
    <property type="protein sequence ID" value="KAF2148346.1"/>
    <property type="molecule type" value="Genomic_DNA"/>
</dbReference>
<evidence type="ECO:0000256" key="7">
    <source>
        <dbReference type="ARBA" id="ARBA00073455"/>
    </source>
</evidence>
<evidence type="ECO:0000256" key="1">
    <source>
        <dbReference type="ARBA" id="ARBA00004604"/>
    </source>
</evidence>
<evidence type="ECO:0000256" key="3">
    <source>
        <dbReference type="ARBA" id="ARBA00022478"/>
    </source>
</evidence>
<keyword evidence="4" id="KW-0597">Phosphoprotein</keyword>